<sequence length="75" mass="7856">MPSPVGSDSAFCDPVSATSTPHSSMRKSSAQMDDTPSTSSSAGCRYASRSLRTLERSLVTPVAVSLWTMATALMV</sequence>
<feature type="region of interest" description="Disordered" evidence="1">
    <location>
        <begin position="1"/>
        <end position="46"/>
    </location>
</feature>
<evidence type="ECO:0000313" key="2">
    <source>
        <dbReference type="EMBL" id="JAD91038.1"/>
    </source>
</evidence>
<name>A0A0A9DWG1_ARUDO</name>
<reference evidence="2" key="2">
    <citation type="journal article" date="2015" name="Data Brief">
        <title>Shoot transcriptome of the giant reed, Arundo donax.</title>
        <authorList>
            <person name="Barrero R.A."/>
            <person name="Guerrero F.D."/>
            <person name="Moolhuijzen P."/>
            <person name="Goolsby J.A."/>
            <person name="Tidwell J."/>
            <person name="Bellgard S.E."/>
            <person name="Bellgard M.I."/>
        </authorList>
    </citation>
    <scope>NUCLEOTIDE SEQUENCE</scope>
    <source>
        <tissue evidence="2">Shoot tissue taken approximately 20 cm above the soil surface</tissue>
    </source>
</reference>
<dbReference type="EMBL" id="GBRH01206857">
    <property type="protein sequence ID" value="JAD91038.1"/>
    <property type="molecule type" value="Transcribed_RNA"/>
</dbReference>
<reference evidence="2" key="1">
    <citation type="submission" date="2014-09" db="EMBL/GenBank/DDBJ databases">
        <authorList>
            <person name="Magalhaes I.L.F."/>
            <person name="Oliveira U."/>
            <person name="Santos F.R."/>
            <person name="Vidigal T.H.D.A."/>
            <person name="Brescovit A.D."/>
            <person name="Santos A.J."/>
        </authorList>
    </citation>
    <scope>NUCLEOTIDE SEQUENCE</scope>
    <source>
        <tissue evidence="2">Shoot tissue taken approximately 20 cm above the soil surface</tissue>
    </source>
</reference>
<proteinExistence type="predicted"/>
<protein>
    <submittedName>
        <fullName evidence="2">Uncharacterized protein</fullName>
    </submittedName>
</protein>
<dbReference type="AlphaFoldDB" id="A0A0A9DWG1"/>
<evidence type="ECO:0000256" key="1">
    <source>
        <dbReference type="SAM" id="MobiDB-lite"/>
    </source>
</evidence>
<accession>A0A0A9DWG1</accession>
<organism evidence="2">
    <name type="scientific">Arundo donax</name>
    <name type="common">Giant reed</name>
    <name type="synonym">Donax arundinaceus</name>
    <dbReference type="NCBI Taxonomy" id="35708"/>
    <lineage>
        <taxon>Eukaryota</taxon>
        <taxon>Viridiplantae</taxon>
        <taxon>Streptophyta</taxon>
        <taxon>Embryophyta</taxon>
        <taxon>Tracheophyta</taxon>
        <taxon>Spermatophyta</taxon>
        <taxon>Magnoliopsida</taxon>
        <taxon>Liliopsida</taxon>
        <taxon>Poales</taxon>
        <taxon>Poaceae</taxon>
        <taxon>PACMAD clade</taxon>
        <taxon>Arundinoideae</taxon>
        <taxon>Arundineae</taxon>
        <taxon>Arundo</taxon>
    </lineage>
</organism>
<feature type="compositionally biased region" description="Polar residues" evidence="1">
    <location>
        <begin position="16"/>
        <end position="42"/>
    </location>
</feature>